<feature type="compositionally biased region" description="Acidic residues" evidence="2">
    <location>
        <begin position="1"/>
        <end position="10"/>
    </location>
</feature>
<evidence type="ECO:0000256" key="2">
    <source>
        <dbReference type="SAM" id="MobiDB-lite"/>
    </source>
</evidence>
<organism evidence="3 4">
    <name type="scientific">Psilocybe cyanescens</name>
    <dbReference type="NCBI Taxonomy" id="93625"/>
    <lineage>
        <taxon>Eukaryota</taxon>
        <taxon>Fungi</taxon>
        <taxon>Dikarya</taxon>
        <taxon>Basidiomycota</taxon>
        <taxon>Agaricomycotina</taxon>
        <taxon>Agaricomycetes</taxon>
        <taxon>Agaricomycetidae</taxon>
        <taxon>Agaricales</taxon>
        <taxon>Agaricineae</taxon>
        <taxon>Strophariaceae</taxon>
        <taxon>Psilocybe</taxon>
    </lineage>
</organism>
<name>A0A409WBQ5_PSICY</name>
<reference evidence="3 4" key="1">
    <citation type="journal article" date="2018" name="Evol. Lett.">
        <title>Horizontal gene cluster transfer increased hallucinogenic mushroom diversity.</title>
        <authorList>
            <person name="Reynolds H.T."/>
            <person name="Vijayakumar V."/>
            <person name="Gluck-Thaler E."/>
            <person name="Korotkin H.B."/>
            <person name="Matheny P.B."/>
            <person name="Slot J.C."/>
        </authorList>
    </citation>
    <scope>NUCLEOTIDE SEQUENCE [LARGE SCALE GENOMIC DNA]</scope>
    <source>
        <strain evidence="3 4">2631</strain>
    </source>
</reference>
<dbReference type="STRING" id="93625.A0A409WBQ5"/>
<evidence type="ECO:0000313" key="3">
    <source>
        <dbReference type="EMBL" id="PPQ75921.1"/>
    </source>
</evidence>
<keyword evidence="4" id="KW-1185">Reference proteome</keyword>
<dbReference type="AlphaFoldDB" id="A0A409WBQ5"/>
<dbReference type="EMBL" id="NHYD01003567">
    <property type="protein sequence ID" value="PPQ75921.1"/>
    <property type="molecule type" value="Genomic_DNA"/>
</dbReference>
<dbReference type="InParanoid" id="A0A409WBQ5"/>
<keyword evidence="1" id="KW-0175">Coiled coil</keyword>
<feature type="region of interest" description="Disordered" evidence="2">
    <location>
        <begin position="1"/>
        <end position="106"/>
    </location>
</feature>
<dbReference type="OrthoDB" id="3064354at2759"/>
<feature type="coiled-coil region" evidence="1">
    <location>
        <begin position="187"/>
        <end position="221"/>
    </location>
</feature>
<feature type="non-terminal residue" evidence="3">
    <location>
        <position position="1"/>
    </location>
</feature>
<feature type="compositionally biased region" description="Polar residues" evidence="2">
    <location>
        <begin position="44"/>
        <end position="80"/>
    </location>
</feature>
<proteinExistence type="predicted"/>
<evidence type="ECO:0000256" key="1">
    <source>
        <dbReference type="SAM" id="Coils"/>
    </source>
</evidence>
<feature type="coiled-coil region" evidence="1">
    <location>
        <begin position="114"/>
        <end position="141"/>
    </location>
</feature>
<accession>A0A409WBQ5</accession>
<gene>
    <name evidence="3" type="ORF">CVT25_006680</name>
</gene>
<evidence type="ECO:0000313" key="4">
    <source>
        <dbReference type="Proteomes" id="UP000283269"/>
    </source>
</evidence>
<comment type="caution">
    <text evidence="3">The sequence shown here is derived from an EMBL/GenBank/DDBJ whole genome shotgun (WGS) entry which is preliminary data.</text>
</comment>
<feature type="region of interest" description="Disordered" evidence="2">
    <location>
        <begin position="153"/>
        <end position="175"/>
    </location>
</feature>
<sequence>LPIIYDDPDLDGPGHDKDNNNDSDSSDEDEETHTDTTDKPVTHPNANVSSHVETTDTNSAPQQIIQNAAPTSAPQMSPTQAELPFPIPVLNDDHRHQSPHPVLFKPGMSKSARLEVAIDEIAALRAENKRLKEELDRSNTHCAMASDRIGDYHKRYNGRGQKAGKSTKLDLGSRWTTSGPGRVQFEVQLAEKKAKKTKKEEAQKKKEIAQAQKQAERLIKGPTLAFSGALSSKSKDDILEIVTALVIPLTSSKKYTKNDYIAEIKAHLDAHADELKSNPRFAGLYGGRGQRQATSVANADQENLPALPQVTAGPSAPRSFGTSIALNTATPVTYLPHYPTAQSHYHPYNSYTFSHNTGYNIPLEDTRQHPNDIALYNSHPYPSFQ</sequence>
<protein>
    <submittedName>
        <fullName evidence="3">Uncharacterized protein</fullName>
    </submittedName>
</protein>
<dbReference type="Proteomes" id="UP000283269">
    <property type="component" value="Unassembled WGS sequence"/>
</dbReference>